<dbReference type="GO" id="GO:0015979">
    <property type="term" value="P:photosynthesis"/>
    <property type="evidence" value="ECO:0007669"/>
    <property type="project" value="InterPro"/>
</dbReference>
<dbReference type="GO" id="GO:0019898">
    <property type="term" value="C:extrinsic component of membrane"/>
    <property type="evidence" value="ECO:0007669"/>
    <property type="project" value="InterPro"/>
</dbReference>
<reference evidence="2 3" key="1">
    <citation type="journal article" date="2020" name="J. Phycol.">
        <title>Comparative genome analysis reveals Cyanidiococcus gen. nov., a new extremophilic red algal genus sister to Cyanidioschyzon (Cyanidioschyzonaceae, Rhodophyta).</title>
        <authorList>
            <person name="Liu S.-L."/>
            <person name="Chiang Y.-R."/>
            <person name="Yoon H.S."/>
            <person name="Fu H.-Y."/>
        </authorList>
    </citation>
    <scope>NUCLEOTIDE SEQUENCE [LARGE SCALE GENOMIC DNA]</scope>
    <source>
        <strain evidence="2 3">THAL066</strain>
    </source>
</reference>
<gene>
    <name evidence="2" type="ORF">F1559_004235</name>
</gene>
<sequence>MNAFLSPIQIRQDLDKVSKGCRLISDKNGRCPWRLSRRSCSLHLIGSCARREFLAALVATLLGVRTLWPRGDRHKGGRLEAAELVKGTLPASGADESASPVADTVYDATNASTGVRFRYPSGWRVRTKPIKTHAFEILVVCDTEPSTSIGVVSDSVRIERIENFGTASDIGERVVALERKKDGVLSAELVRATQYPVKDRNPLTYYLCEYRVNSARGGERHYAAKVTITGKQLYVMTVQSKENQWGFYEPLFRDVLESFEIEPAKL</sequence>
<dbReference type="NCBIfam" id="NF040946">
    <property type="entry name" value="PSII_PsbP"/>
    <property type="match status" value="1"/>
</dbReference>
<protein>
    <recommendedName>
        <fullName evidence="1">PsbP C-terminal domain-containing protein</fullName>
    </recommendedName>
</protein>
<dbReference type="GO" id="GO:0005509">
    <property type="term" value="F:calcium ion binding"/>
    <property type="evidence" value="ECO:0007669"/>
    <property type="project" value="InterPro"/>
</dbReference>
<organism evidence="2 3">
    <name type="scientific">Cyanidiococcus yangmingshanensis</name>
    <dbReference type="NCBI Taxonomy" id="2690220"/>
    <lineage>
        <taxon>Eukaryota</taxon>
        <taxon>Rhodophyta</taxon>
        <taxon>Bangiophyceae</taxon>
        <taxon>Cyanidiales</taxon>
        <taxon>Cyanidiaceae</taxon>
        <taxon>Cyanidiococcus</taxon>
    </lineage>
</organism>
<comment type="caution">
    <text evidence="2">The sequence shown here is derived from an EMBL/GenBank/DDBJ whole genome shotgun (WGS) entry which is preliminary data.</text>
</comment>
<evidence type="ECO:0000259" key="1">
    <source>
        <dbReference type="Pfam" id="PF01789"/>
    </source>
</evidence>
<dbReference type="Gene3D" id="3.40.1000.10">
    <property type="entry name" value="Mog1/PsbP, alpha/beta/alpha sandwich"/>
    <property type="match status" value="1"/>
</dbReference>
<dbReference type="InterPro" id="IPR002683">
    <property type="entry name" value="PsbP_C"/>
</dbReference>
<dbReference type="Pfam" id="PF01789">
    <property type="entry name" value="PsbP"/>
    <property type="match status" value="1"/>
</dbReference>
<dbReference type="PANTHER" id="PTHR31407:SF16">
    <property type="entry name" value="PSBP DOMAIN-CONTAINING PROTEIN 7, CHLOROPLASTIC"/>
    <property type="match status" value="1"/>
</dbReference>
<dbReference type="OrthoDB" id="2020701at2759"/>
<dbReference type="PANTHER" id="PTHR31407">
    <property type="match status" value="1"/>
</dbReference>
<dbReference type="AlphaFoldDB" id="A0A7J7IQB6"/>
<dbReference type="GO" id="GO:0009523">
    <property type="term" value="C:photosystem II"/>
    <property type="evidence" value="ECO:0007669"/>
    <property type="project" value="InterPro"/>
</dbReference>
<dbReference type="Proteomes" id="UP000530660">
    <property type="component" value="Unassembled WGS sequence"/>
</dbReference>
<evidence type="ECO:0000313" key="3">
    <source>
        <dbReference type="Proteomes" id="UP000530660"/>
    </source>
</evidence>
<accession>A0A7J7IQB6</accession>
<dbReference type="SUPFAM" id="SSF55724">
    <property type="entry name" value="Mog1p/PsbP-like"/>
    <property type="match status" value="1"/>
</dbReference>
<dbReference type="EMBL" id="VWRR01000001">
    <property type="protein sequence ID" value="KAF6005306.1"/>
    <property type="molecule type" value="Genomic_DNA"/>
</dbReference>
<proteinExistence type="predicted"/>
<feature type="domain" description="PsbP C-terminal" evidence="1">
    <location>
        <begin position="111"/>
        <end position="261"/>
    </location>
</feature>
<evidence type="ECO:0000313" key="2">
    <source>
        <dbReference type="EMBL" id="KAF6005306.1"/>
    </source>
</evidence>
<keyword evidence="3" id="KW-1185">Reference proteome</keyword>
<dbReference type="InterPro" id="IPR016123">
    <property type="entry name" value="Mog1/PsbP_a/b/a-sand"/>
</dbReference>
<name>A0A7J7IQB6_9RHOD</name>